<name>A0AA39V7S3_9LECA</name>
<dbReference type="AlphaFoldDB" id="A0AA39V7S3"/>
<feature type="transmembrane region" description="Helical" evidence="1">
    <location>
        <begin position="50"/>
        <end position="70"/>
    </location>
</feature>
<feature type="transmembrane region" description="Helical" evidence="1">
    <location>
        <begin position="125"/>
        <end position="142"/>
    </location>
</feature>
<evidence type="ECO:0000313" key="3">
    <source>
        <dbReference type="Proteomes" id="UP001166286"/>
    </source>
</evidence>
<keyword evidence="1" id="KW-0472">Membrane</keyword>
<feature type="transmembrane region" description="Helical" evidence="1">
    <location>
        <begin position="176"/>
        <end position="204"/>
    </location>
</feature>
<organism evidence="2 3">
    <name type="scientific">Cladonia borealis</name>
    <dbReference type="NCBI Taxonomy" id="184061"/>
    <lineage>
        <taxon>Eukaryota</taxon>
        <taxon>Fungi</taxon>
        <taxon>Dikarya</taxon>
        <taxon>Ascomycota</taxon>
        <taxon>Pezizomycotina</taxon>
        <taxon>Lecanoromycetes</taxon>
        <taxon>OSLEUM clade</taxon>
        <taxon>Lecanoromycetidae</taxon>
        <taxon>Lecanorales</taxon>
        <taxon>Lecanorineae</taxon>
        <taxon>Cladoniaceae</taxon>
        <taxon>Cladonia</taxon>
    </lineage>
</organism>
<feature type="transmembrane region" description="Helical" evidence="1">
    <location>
        <begin position="26"/>
        <end position="43"/>
    </location>
</feature>
<keyword evidence="1" id="KW-0812">Transmembrane</keyword>
<keyword evidence="3" id="KW-1185">Reference proteome</keyword>
<proteinExistence type="predicted"/>
<keyword evidence="1" id="KW-1133">Transmembrane helix</keyword>
<accession>A0AA39V7S3</accession>
<sequence length="474" mass="50803">MEQITQPFGDDFFPALQKLSVFLKPYVKPVILATTVFSLPHVVSAPGALIAPQAIVPVQLLAVAYLSGLWKFPDVSANLAVEYAEPLEAFYVIWNSVGAYFKVGFLVSLAGYMPIYHGVPLPFQPWLQGLVLFAIAVVGYFSPTTKFVGPVRFGYLRHAAHLSNIYRLLLDYWSVYAALFLVFSPAILPSASLGLGAMSAAAWIHVYREYVGQRAAVAEAVAKYTARASLAASAAQEDAAVGGRYEAQLAAAATAARHGALQAHLVRSTDFFDSAATAWAAMGSVTQTAQDAVTEADGLIDAANQVVAAEKPDEDNNDNEGESRTTVLAETLLGTAQDTLDKANDVVNKLHLAQEAIDRSLKADKVNQTWRRAAKTNAEEAAKAVKTLAKAVKYWPNIALSAASAAADTQAFADQALAAATEGEMEKAWKLAESAKTSADEAKGLMEKLRSDVVGKGNRALISWLEFECLKDEV</sequence>
<gene>
    <name evidence="2" type="ORF">JMJ35_006407</name>
</gene>
<dbReference type="Proteomes" id="UP001166286">
    <property type="component" value="Unassembled WGS sequence"/>
</dbReference>
<evidence type="ECO:0000256" key="1">
    <source>
        <dbReference type="SAM" id="Phobius"/>
    </source>
</evidence>
<feature type="transmembrane region" description="Helical" evidence="1">
    <location>
        <begin position="90"/>
        <end position="113"/>
    </location>
</feature>
<protein>
    <submittedName>
        <fullName evidence="2">Uncharacterized protein</fullName>
    </submittedName>
</protein>
<evidence type="ECO:0000313" key="2">
    <source>
        <dbReference type="EMBL" id="KAK0510855.1"/>
    </source>
</evidence>
<reference evidence="2" key="1">
    <citation type="submission" date="2023-03" db="EMBL/GenBank/DDBJ databases">
        <title>Complete genome of Cladonia borealis.</title>
        <authorList>
            <person name="Park H."/>
        </authorList>
    </citation>
    <scope>NUCLEOTIDE SEQUENCE</scope>
    <source>
        <strain evidence="2">ANT050790</strain>
    </source>
</reference>
<dbReference type="EMBL" id="JAFEKC020000014">
    <property type="protein sequence ID" value="KAK0510855.1"/>
    <property type="molecule type" value="Genomic_DNA"/>
</dbReference>
<comment type="caution">
    <text evidence="2">The sequence shown here is derived from an EMBL/GenBank/DDBJ whole genome shotgun (WGS) entry which is preliminary data.</text>
</comment>